<dbReference type="AlphaFoldDB" id="A0AAE3KQE8"/>
<dbReference type="Proteomes" id="UP001204953">
    <property type="component" value="Unassembled WGS sequence"/>
</dbReference>
<dbReference type="InterPro" id="IPR028082">
    <property type="entry name" value="Peripla_BP_I"/>
</dbReference>
<protein>
    <submittedName>
        <fullName evidence="5">ABC transporter substrate-binding protein</fullName>
    </submittedName>
</protein>
<organism evidence="5 6">
    <name type="scientific">Limnofasciculus baicalensis BBK-W-15</name>
    <dbReference type="NCBI Taxonomy" id="2699891"/>
    <lineage>
        <taxon>Bacteria</taxon>
        <taxon>Bacillati</taxon>
        <taxon>Cyanobacteriota</taxon>
        <taxon>Cyanophyceae</taxon>
        <taxon>Coleofasciculales</taxon>
        <taxon>Coleofasciculaceae</taxon>
        <taxon>Limnofasciculus</taxon>
        <taxon>Limnofasciculus baicalensis</taxon>
    </lineage>
</organism>
<keyword evidence="3" id="KW-0812">Transmembrane</keyword>
<dbReference type="Pfam" id="PF13458">
    <property type="entry name" value="Peripla_BP_6"/>
    <property type="match status" value="1"/>
</dbReference>
<keyword evidence="3" id="KW-0472">Membrane</keyword>
<evidence type="ECO:0000256" key="3">
    <source>
        <dbReference type="SAM" id="Phobius"/>
    </source>
</evidence>
<evidence type="ECO:0000313" key="6">
    <source>
        <dbReference type="Proteomes" id="UP001204953"/>
    </source>
</evidence>
<dbReference type="PANTHER" id="PTHR30483:SF6">
    <property type="entry name" value="PERIPLASMIC BINDING PROTEIN OF ABC TRANSPORTER FOR NATURAL AMINO ACIDS"/>
    <property type="match status" value="1"/>
</dbReference>
<dbReference type="Gene3D" id="3.40.50.2300">
    <property type="match status" value="2"/>
</dbReference>
<gene>
    <name evidence="5" type="ORF">NJ959_25350</name>
</gene>
<dbReference type="SUPFAM" id="SSF53822">
    <property type="entry name" value="Periplasmic binding protein-like I"/>
    <property type="match status" value="1"/>
</dbReference>
<reference evidence="5" key="1">
    <citation type="submission" date="2022-06" db="EMBL/GenBank/DDBJ databases">
        <title>New cyanobacteria of genus Symplocastrum in benthos of Lake Baikal.</title>
        <authorList>
            <person name="Sorokovikova E."/>
            <person name="Tikhonova I."/>
            <person name="Krasnopeev A."/>
            <person name="Evseev P."/>
            <person name="Gladkikh A."/>
            <person name="Belykh O."/>
        </authorList>
    </citation>
    <scope>NUCLEOTIDE SEQUENCE</scope>
    <source>
        <strain evidence="5">BBK-W-15</strain>
    </source>
</reference>
<evidence type="ECO:0000256" key="1">
    <source>
        <dbReference type="ARBA" id="ARBA00010062"/>
    </source>
</evidence>
<evidence type="ECO:0000313" key="5">
    <source>
        <dbReference type="EMBL" id="MCP2731761.1"/>
    </source>
</evidence>
<dbReference type="CDD" id="cd06268">
    <property type="entry name" value="PBP1_ABC_transporter_LIVBP-like"/>
    <property type="match status" value="1"/>
</dbReference>
<feature type="transmembrane region" description="Helical" evidence="3">
    <location>
        <begin position="7"/>
        <end position="25"/>
    </location>
</feature>
<keyword evidence="3" id="KW-1133">Transmembrane helix</keyword>
<name>A0AAE3KQE8_9CYAN</name>
<dbReference type="InterPro" id="IPR028081">
    <property type="entry name" value="Leu-bd"/>
</dbReference>
<evidence type="ECO:0000256" key="2">
    <source>
        <dbReference type="ARBA" id="ARBA00022729"/>
    </source>
</evidence>
<feature type="domain" description="Leucine-binding protein" evidence="4">
    <location>
        <begin position="128"/>
        <end position="441"/>
    </location>
</feature>
<keyword evidence="6" id="KW-1185">Reference proteome</keyword>
<evidence type="ECO:0000259" key="4">
    <source>
        <dbReference type="Pfam" id="PF13458"/>
    </source>
</evidence>
<dbReference type="RefSeq" id="WP_254014494.1">
    <property type="nucleotide sequence ID" value="NZ_JAMZMM010000393.1"/>
</dbReference>
<dbReference type="EMBL" id="JAMZMM010000393">
    <property type="protein sequence ID" value="MCP2731761.1"/>
    <property type="molecule type" value="Genomic_DNA"/>
</dbReference>
<keyword evidence="2" id="KW-0732">Signal</keyword>
<dbReference type="PANTHER" id="PTHR30483">
    <property type="entry name" value="LEUCINE-SPECIFIC-BINDING PROTEIN"/>
    <property type="match status" value="1"/>
</dbReference>
<dbReference type="InterPro" id="IPR051010">
    <property type="entry name" value="BCAA_transport"/>
</dbReference>
<accession>A0AAE3KQE8</accession>
<comment type="similarity">
    <text evidence="1">Belongs to the leucine-binding protein family.</text>
</comment>
<proteinExistence type="inferred from homology"/>
<comment type="caution">
    <text evidence="5">The sequence shown here is derived from an EMBL/GenBank/DDBJ whole genome shotgun (WGS) entry which is preliminary data.</text>
</comment>
<sequence length="473" mass="50767">MQYQKETKILTISLILTVGIVIFGYKSGQKLTNLMANNPQLSSGNTQGDRISLGETILVNNDINNEKKTGVKAFGNGNFAAAITQLEASIKVNRNNPETLIYLNNAKALSIGKTWEIAVSVPIGSNLNVAQEILRGVAQAQDELNRTGGINGRRLVVAIANDDNNPEIAKNIAAEFVKDTDILAVVGHNASDVSAAAAQIYQDKLVMISPTSFAKSLSEIATQASQGNYIFRTVPSVDFVANTLSDYMIKTAHKSKVAICSDSQAVDNMSFSNEVTTAIYSDGGKSINISCDFSERNFNPRAVVDRAIKAGADSLILAPHVDRINKAIELAQANKGQLALFSSPTLYTSQTLEYGQANVMNMVLAVPWHPAAISRNYFTTNAANLWGGQVNWRTATAYDATQVIITGLKQGNISRSGLQKVFSNPEFTANGATGKIEFLPTGDRNGAAILIKVQPSIQSLNGYEFVPLSQSGL</sequence>